<sequence length="429" mass="49037">MNKLHQGDFDIIIDPISKIEGHAEVDVRVRKGEVEYVKLKINENKRFYSVAVGGKHFNSIPQLVSRICGTCSIAHLNCSIEAFEKALNVQPSEQTLLLRKLSMYGLNLRDHAMHLYLFCLPDIFGKDSVLDFNEKEHEWVMDAFEVKAAGNALSTLILGRAVHGMFALIGGYAKVPTKEQQKEVVEKLKSARPKVLKLIEIFYQRDFSFKRKTNHVALISKDYSFLEGEIQSTEGICIPEAHYWEHLWRVIIPYSQSVGYQFEGKNYMVGALSRMNMNKAALMPETRRDCAEYLSEFPSDDIYNNNLAQAIEMLHCIDHSIEILETLEFSQEPKVLPEGRETKGVGVLEAPRGTLYYMMELDGSGMISYADIITPSQQNQINMEADFRTMIPPILDKSKEEITFELEKLIRAYDPCFSCASHFLKVNWL</sequence>
<feature type="binding site" evidence="6">
    <location>
        <position position="416"/>
    </location>
    <ligand>
        <name>Ni(2+)</name>
        <dbReference type="ChEBI" id="CHEBI:49786"/>
    </ligand>
</feature>
<keyword evidence="3 6" id="KW-0533">Nickel</keyword>
<keyword evidence="5" id="KW-0560">Oxidoreductase</keyword>
<dbReference type="GO" id="GO:0016151">
    <property type="term" value="F:nickel cation binding"/>
    <property type="evidence" value="ECO:0007669"/>
    <property type="project" value="InterPro"/>
</dbReference>
<evidence type="ECO:0000256" key="4">
    <source>
        <dbReference type="ARBA" id="ARBA00022723"/>
    </source>
</evidence>
<dbReference type="GO" id="GO:0016491">
    <property type="term" value="F:oxidoreductase activity"/>
    <property type="evidence" value="ECO:0007669"/>
    <property type="project" value="UniProtKB-KW"/>
</dbReference>
<keyword evidence="4 6" id="KW-0479">Metal-binding</keyword>
<keyword evidence="6" id="KW-0408">Iron</keyword>
<dbReference type="SUPFAM" id="SSF56762">
    <property type="entry name" value="HydB/Nqo4-like"/>
    <property type="match status" value="1"/>
</dbReference>
<comment type="cofactor">
    <cofactor evidence="1 6">
        <name>Ni(2+)</name>
        <dbReference type="ChEBI" id="CHEBI:49786"/>
    </cofactor>
</comment>
<dbReference type="Gene3D" id="1.10.645.10">
    <property type="entry name" value="Cytochrome-c3 Hydrogenase, chain B"/>
    <property type="match status" value="1"/>
</dbReference>
<evidence type="ECO:0000256" key="5">
    <source>
        <dbReference type="ARBA" id="ARBA00023002"/>
    </source>
</evidence>
<dbReference type="PANTHER" id="PTHR43600:SF2">
    <property type="entry name" value="F420-NON-REDUCING HYDROGENASE VHU SUBUNIT A"/>
    <property type="match status" value="1"/>
</dbReference>
<feature type="binding site" evidence="6">
    <location>
        <position position="372"/>
    </location>
    <ligand>
        <name>Mg(2+)</name>
        <dbReference type="ChEBI" id="CHEBI:18420"/>
    </ligand>
</feature>
<reference evidence="7" key="1">
    <citation type="submission" date="2021-03" db="EMBL/GenBank/DDBJ databases">
        <authorList>
            <person name="Jaffe A."/>
        </authorList>
    </citation>
    <scope>NUCLEOTIDE SEQUENCE</scope>
    <source>
        <strain evidence="7">RIFCSPHIGHO2_01_FULL_GW2011_AR10_43_9</strain>
    </source>
</reference>
<reference evidence="7" key="2">
    <citation type="submission" date="2021-05" db="EMBL/GenBank/DDBJ databases">
        <title>Protein family content uncovers lineage relationships and bacterial pathway maintenance mechanisms in DPANN archaea.</title>
        <authorList>
            <person name="Castelle C.J."/>
            <person name="Meheust R."/>
            <person name="Jaffe A.L."/>
            <person name="Seitz K."/>
            <person name="Gong X."/>
            <person name="Baker B.J."/>
            <person name="Banfield J.F."/>
        </authorList>
    </citation>
    <scope>NUCLEOTIDE SEQUENCE</scope>
    <source>
        <strain evidence="7">RIFCSPHIGHO2_01_FULL_GW2011_AR10_43_9</strain>
    </source>
</reference>
<dbReference type="InterPro" id="IPR001501">
    <property type="entry name" value="Ni-dep_hyd_lsu"/>
</dbReference>
<dbReference type="Pfam" id="PF00374">
    <property type="entry name" value="NiFeSe_Hases"/>
    <property type="match status" value="2"/>
</dbReference>
<feature type="binding site" evidence="6">
    <location>
        <position position="419"/>
    </location>
    <ligand>
        <name>Fe cation</name>
        <dbReference type="ChEBI" id="CHEBI:24875"/>
    </ligand>
</feature>
<feature type="binding site" evidence="6">
    <location>
        <position position="71"/>
    </location>
    <ligand>
        <name>Ni(2+)</name>
        <dbReference type="ChEBI" id="CHEBI:49786"/>
    </ligand>
</feature>
<evidence type="ECO:0000256" key="3">
    <source>
        <dbReference type="ARBA" id="ARBA00022596"/>
    </source>
</evidence>
<dbReference type="Proteomes" id="UP000683213">
    <property type="component" value="Unassembled WGS sequence"/>
</dbReference>
<dbReference type="EMBL" id="JAGVWF010000002">
    <property type="protein sequence ID" value="MBS3058817.1"/>
    <property type="molecule type" value="Genomic_DNA"/>
</dbReference>
<keyword evidence="6" id="KW-0460">Magnesium</keyword>
<comment type="caution">
    <text evidence="7">The sequence shown here is derived from an EMBL/GenBank/DDBJ whole genome shotgun (WGS) entry which is preliminary data.</text>
</comment>
<proteinExistence type="inferred from homology"/>
<dbReference type="InterPro" id="IPR029014">
    <property type="entry name" value="NiFe-Hase_large"/>
</dbReference>
<name>A0A8T4KXE3_9ARCH</name>
<comment type="similarity">
    <text evidence="2">Belongs to the [NiFe]/[NiFeSe] hydrogenase large subunit family.</text>
</comment>
<feature type="binding site" evidence="6">
    <location>
        <position position="71"/>
    </location>
    <ligand>
        <name>Fe cation</name>
        <dbReference type="ChEBI" id="CHEBI:24875"/>
    </ligand>
</feature>
<dbReference type="AlphaFoldDB" id="A0A8T4KXE3"/>
<evidence type="ECO:0000313" key="8">
    <source>
        <dbReference type="Proteomes" id="UP000683213"/>
    </source>
</evidence>
<feature type="binding site" evidence="6">
    <location>
        <position position="68"/>
    </location>
    <ligand>
        <name>Ni(2+)</name>
        <dbReference type="ChEBI" id="CHEBI:49786"/>
    </ligand>
</feature>
<evidence type="ECO:0000256" key="2">
    <source>
        <dbReference type="ARBA" id="ARBA00009292"/>
    </source>
</evidence>
<organism evidence="7 8">
    <name type="scientific">Candidatus Iainarchaeum sp</name>
    <dbReference type="NCBI Taxonomy" id="3101447"/>
    <lineage>
        <taxon>Archaea</taxon>
        <taxon>Candidatus Iainarchaeota</taxon>
        <taxon>Candidatus Iainarchaeia</taxon>
        <taxon>Candidatus Iainarchaeales</taxon>
        <taxon>Candidatus Iainarchaeaceae</taxon>
        <taxon>Candidatus Iainarchaeum</taxon>
    </lineage>
</organism>
<accession>A0A8T4KXE3</accession>
<gene>
    <name evidence="7" type="ORF">J4224_00125</name>
</gene>
<comment type="cofactor">
    <cofactor evidence="6">
        <name>Fe cation</name>
        <dbReference type="ChEBI" id="CHEBI:24875"/>
    </cofactor>
</comment>
<evidence type="ECO:0000256" key="6">
    <source>
        <dbReference type="PIRSR" id="PIRSR601501-1"/>
    </source>
</evidence>
<evidence type="ECO:0000313" key="7">
    <source>
        <dbReference type="EMBL" id="MBS3058817.1"/>
    </source>
</evidence>
<feature type="binding site" evidence="6">
    <location>
        <position position="422"/>
    </location>
    <ligand>
        <name>Mg(2+)</name>
        <dbReference type="ChEBI" id="CHEBI:18420"/>
    </ligand>
</feature>
<dbReference type="PANTHER" id="PTHR43600">
    <property type="entry name" value="COENZYME F420 HYDROGENASE, SUBUNIT ALPHA"/>
    <property type="match status" value="1"/>
</dbReference>
<protein>
    <submittedName>
        <fullName evidence="7">Nickel-dependent hydrogenase large subunit</fullName>
    </submittedName>
</protein>
<evidence type="ECO:0000256" key="1">
    <source>
        <dbReference type="ARBA" id="ARBA00001967"/>
    </source>
</evidence>